<feature type="domain" description="Histidine kinase" evidence="8">
    <location>
        <begin position="148"/>
        <end position="399"/>
    </location>
</feature>
<evidence type="ECO:0000256" key="5">
    <source>
        <dbReference type="ARBA" id="ARBA00022777"/>
    </source>
</evidence>
<evidence type="ECO:0000256" key="4">
    <source>
        <dbReference type="ARBA" id="ARBA00022679"/>
    </source>
</evidence>
<dbReference type="InterPro" id="IPR036890">
    <property type="entry name" value="HATPase_C_sf"/>
</dbReference>
<dbReference type="GO" id="GO:0004673">
    <property type="term" value="F:protein histidine kinase activity"/>
    <property type="evidence" value="ECO:0007669"/>
    <property type="project" value="UniProtKB-EC"/>
</dbReference>
<dbReference type="PRINTS" id="PR00344">
    <property type="entry name" value="BCTRLSENSOR"/>
</dbReference>
<dbReference type="InterPro" id="IPR004105">
    <property type="entry name" value="CheA-like_dim"/>
</dbReference>
<organism evidence="11 12">
    <name type="scientific">Sphingobium rhizovicinum</name>
    <dbReference type="NCBI Taxonomy" id="432308"/>
    <lineage>
        <taxon>Bacteria</taxon>
        <taxon>Pseudomonadati</taxon>
        <taxon>Pseudomonadota</taxon>
        <taxon>Alphaproteobacteria</taxon>
        <taxon>Sphingomonadales</taxon>
        <taxon>Sphingomonadaceae</taxon>
        <taxon>Sphingobium</taxon>
    </lineage>
</organism>
<dbReference type="Pfam" id="PF01627">
    <property type="entry name" value="Hpt"/>
    <property type="match status" value="1"/>
</dbReference>
<keyword evidence="12" id="KW-1185">Reference proteome</keyword>
<dbReference type="Pfam" id="PF01584">
    <property type="entry name" value="CheW"/>
    <property type="match status" value="1"/>
</dbReference>
<evidence type="ECO:0000259" key="10">
    <source>
        <dbReference type="PROSITE" id="PS50894"/>
    </source>
</evidence>
<dbReference type="PROSITE" id="PS50851">
    <property type="entry name" value="CHEW"/>
    <property type="match status" value="1"/>
</dbReference>
<dbReference type="Gene3D" id="1.10.287.560">
    <property type="entry name" value="Histidine kinase CheA-like, homodimeric domain"/>
    <property type="match status" value="1"/>
</dbReference>
<dbReference type="InterPro" id="IPR051315">
    <property type="entry name" value="Bact_Chemotaxis_CheA"/>
</dbReference>
<dbReference type="Proteomes" id="UP001595681">
    <property type="component" value="Unassembled WGS sequence"/>
</dbReference>
<keyword evidence="4 11" id="KW-0808">Transferase</keyword>
<dbReference type="SMART" id="SM00260">
    <property type="entry name" value="CheW"/>
    <property type="match status" value="1"/>
</dbReference>
<evidence type="ECO:0000256" key="7">
    <source>
        <dbReference type="PROSITE-ProRule" id="PRU00110"/>
    </source>
</evidence>
<accession>A0ABV7NCI3</accession>
<dbReference type="SUPFAM" id="SSF55874">
    <property type="entry name" value="ATPase domain of HSP90 chaperone/DNA topoisomerase II/histidine kinase"/>
    <property type="match status" value="1"/>
</dbReference>
<evidence type="ECO:0000259" key="8">
    <source>
        <dbReference type="PROSITE" id="PS50109"/>
    </source>
</evidence>
<feature type="modified residue" description="Phosphohistidine" evidence="7">
    <location>
        <position position="44"/>
    </location>
</feature>
<dbReference type="SUPFAM" id="SSF50341">
    <property type="entry name" value="CheW-like"/>
    <property type="match status" value="1"/>
</dbReference>
<dbReference type="InterPro" id="IPR003594">
    <property type="entry name" value="HATPase_dom"/>
</dbReference>
<dbReference type="Pfam" id="PF02895">
    <property type="entry name" value="H-kinase_dim"/>
    <property type="match status" value="1"/>
</dbReference>
<keyword evidence="3 7" id="KW-0597">Phosphoprotein</keyword>
<evidence type="ECO:0000256" key="6">
    <source>
        <dbReference type="ARBA" id="ARBA00023012"/>
    </source>
</evidence>
<dbReference type="SMART" id="SM00387">
    <property type="entry name" value="HATPase_c"/>
    <property type="match status" value="1"/>
</dbReference>
<dbReference type="InterPro" id="IPR036641">
    <property type="entry name" value="HPT_dom_sf"/>
</dbReference>
<dbReference type="Gene3D" id="1.20.120.160">
    <property type="entry name" value="HPT domain"/>
    <property type="match status" value="1"/>
</dbReference>
<dbReference type="Pfam" id="PF02518">
    <property type="entry name" value="HATPase_c"/>
    <property type="match status" value="1"/>
</dbReference>
<reference evidence="12" key="1">
    <citation type="journal article" date="2019" name="Int. J. Syst. Evol. Microbiol.">
        <title>The Global Catalogue of Microorganisms (GCM) 10K type strain sequencing project: providing services to taxonomists for standard genome sequencing and annotation.</title>
        <authorList>
            <consortium name="The Broad Institute Genomics Platform"/>
            <consortium name="The Broad Institute Genome Sequencing Center for Infectious Disease"/>
            <person name="Wu L."/>
            <person name="Ma J."/>
        </authorList>
    </citation>
    <scope>NUCLEOTIDE SEQUENCE [LARGE SCALE GENOMIC DNA]</scope>
    <source>
        <strain evidence="12">CCM 7491</strain>
    </source>
</reference>
<dbReference type="InterPro" id="IPR037006">
    <property type="entry name" value="CheA-like_homodim_sf"/>
</dbReference>
<gene>
    <name evidence="11" type="ORF">ACFOKF_04570</name>
</gene>
<name>A0ABV7NCI3_9SPHN</name>
<comment type="catalytic activity">
    <reaction evidence="1">
        <text>ATP + protein L-histidine = ADP + protein N-phospho-L-histidine.</text>
        <dbReference type="EC" id="2.7.13.3"/>
    </reaction>
</comment>
<dbReference type="PROSITE" id="PS50894">
    <property type="entry name" value="HPT"/>
    <property type="match status" value="1"/>
</dbReference>
<feature type="domain" description="HPt" evidence="10">
    <location>
        <begin position="1"/>
        <end position="101"/>
    </location>
</feature>
<dbReference type="EC" id="2.7.13.3" evidence="2"/>
<dbReference type="InterPro" id="IPR005467">
    <property type="entry name" value="His_kinase_dom"/>
</dbReference>
<dbReference type="SMART" id="SM00073">
    <property type="entry name" value="HPT"/>
    <property type="match status" value="1"/>
</dbReference>
<dbReference type="SUPFAM" id="SSF47384">
    <property type="entry name" value="Homodimeric domain of signal transducing histidine kinase"/>
    <property type="match status" value="1"/>
</dbReference>
<dbReference type="SMART" id="SM01231">
    <property type="entry name" value="H-kinase_dim"/>
    <property type="match status" value="1"/>
</dbReference>
<dbReference type="SUPFAM" id="SSF47226">
    <property type="entry name" value="Histidine-containing phosphotransfer domain, HPT domain"/>
    <property type="match status" value="1"/>
</dbReference>
<protein>
    <recommendedName>
        <fullName evidence="2">histidine kinase</fullName>
        <ecNumber evidence="2">2.7.13.3</ecNumber>
    </recommendedName>
</protein>
<dbReference type="PROSITE" id="PS50109">
    <property type="entry name" value="HIS_KIN"/>
    <property type="match status" value="1"/>
</dbReference>
<comment type="caution">
    <text evidence="11">The sequence shown here is derived from an EMBL/GenBank/DDBJ whole genome shotgun (WGS) entry which is preliminary data.</text>
</comment>
<evidence type="ECO:0000313" key="11">
    <source>
        <dbReference type="EMBL" id="MFC3440482.1"/>
    </source>
</evidence>
<dbReference type="EMBL" id="JBHRVU010000004">
    <property type="protein sequence ID" value="MFC3440482.1"/>
    <property type="molecule type" value="Genomic_DNA"/>
</dbReference>
<evidence type="ECO:0000256" key="2">
    <source>
        <dbReference type="ARBA" id="ARBA00012438"/>
    </source>
</evidence>
<evidence type="ECO:0000313" key="12">
    <source>
        <dbReference type="Proteomes" id="UP001595681"/>
    </source>
</evidence>
<evidence type="ECO:0000256" key="1">
    <source>
        <dbReference type="ARBA" id="ARBA00000085"/>
    </source>
</evidence>
<dbReference type="RefSeq" id="WP_380793539.1">
    <property type="nucleotide sequence ID" value="NZ_JBHRVU010000004.1"/>
</dbReference>
<dbReference type="PANTHER" id="PTHR43395:SF1">
    <property type="entry name" value="CHEMOTAXIS PROTEIN CHEA"/>
    <property type="match status" value="1"/>
</dbReference>
<dbReference type="InterPro" id="IPR036061">
    <property type="entry name" value="CheW-like_dom_sf"/>
</dbReference>
<feature type="domain" description="CheW-like" evidence="9">
    <location>
        <begin position="401"/>
        <end position="537"/>
    </location>
</feature>
<evidence type="ECO:0000256" key="3">
    <source>
        <dbReference type="ARBA" id="ARBA00022553"/>
    </source>
</evidence>
<dbReference type="CDD" id="cd00088">
    <property type="entry name" value="HPT"/>
    <property type="match status" value="1"/>
</dbReference>
<dbReference type="InterPro" id="IPR002545">
    <property type="entry name" value="CheW-lke_dom"/>
</dbReference>
<proteinExistence type="predicted"/>
<keyword evidence="6" id="KW-0902">Two-component regulatory system</keyword>
<keyword evidence="5" id="KW-0418">Kinase</keyword>
<sequence length="790" mass="84965">MDELLQEFISETQETLEALAGEVVAWEADPSDRDRLDAIFRFFHTVKGSCGFLNLPRFERLSHAAEDVLSEIRAGNRSPDPATVSAVLGIMDRIGELAEAVAIGAALPNENDDFLIGALSAMPDEMVGEAVGKAQAPVAVARQGGAQTGPRTIRLPLSLIDQLMNGVSDMVLARNELSRKLRERTADPELDNVFERLSTCVADMRDVISKTRMQRVDRLFAAIPRMVRDLGRELGKRIDLTLEGGDVEMDREMVEMVVDPLTHIVRNSIDHGIETPEKRRTAGKPEMGSLRVEARQSGNQIVIAIADDGAGIDTARLVEKSVLAGRLTPDAAARMGEQEKLDLIFQPGLSTASQVTAISGRGVGMDVVRANVERIGGVIALDNHPGQGLTITLRVPLTLTIIPGLIVRAGGQHFAIPRAAVVEILHDNNETLQISQVGGAKIATIRSVRHSMIDLEDVLGMEKPAQSGPRAIMVVRSATGVPFAMGVSAVDNHEELVIRPASPLVMATGVYAGMTLPDNGKPMLLLDAAGLANAARLPDIIDDRAARQQEEAADAQTGVEMVAALRFEELSGERRLLKLSLIERVEDVDARLFGRSAGRAFVRLDGRLVPVANGLSQFDRDKVSALRLKDDRREACYPVAAVLDIVQMPAVPDMVAMHGLLSGVAVIDGEHLEVINPFALFAALPEESMVERAMGRCLLADAEDGWTREILAPLLRQAGHDVVLGLPADAIIDPEDVVLCADAGAAQVAEIMGCRVVQLRASPRPVGPHDGSIYRYDQAALMAAIAGRRG</sequence>
<dbReference type="Gene3D" id="3.30.565.10">
    <property type="entry name" value="Histidine kinase-like ATPase, C-terminal domain"/>
    <property type="match status" value="1"/>
</dbReference>
<evidence type="ECO:0000259" key="9">
    <source>
        <dbReference type="PROSITE" id="PS50851"/>
    </source>
</evidence>
<dbReference type="PANTHER" id="PTHR43395">
    <property type="entry name" value="SENSOR HISTIDINE KINASE CHEA"/>
    <property type="match status" value="1"/>
</dbReference>
<dbReference type="InterPro" id="IPR036097">
    <property type="entry name" value="HisK_dim/P_sf"/>
</dbReference>
<dbReference type="InterPro" id="IPR004358">
    <property type="entry name" value="Sig_transdc_His_kin-like_C"/>
</dbReference>
<dbReference type="InterPro" id="IPR008207">
    <property type="entry name" value="Sig_transdc_His_kin_Hpt_dom"/>
</dbReference>